<dbReference type="Proteomes" id="UP001501771">
    <property type="component" value="Unassembled WGS sequence"/>
</dbReference>
<dbReference type="SMART" id="SM00086">
    <property type="entry name" value="PAC"/>
    <property type="match status" value="1"/>
</dbReference>
<keyword evidence="5" id="KW-0808">Transferase</keyword>
<keyword evidence="9" id="KW-1133">Transmembrane helix</keyword>
<dbReference type="SMART" id="SM00091">
    <property type="entry name" value="PAS"/>
    <property type="match status" value="1"/>
</dbReference>
<keyword evidence="9" id="KW-0472">Membrane</keyword>
<evidence type="ECO:0000259" key="10">
    <source>
        <dbReference type="PROSITE" id="PS50109"/>
    </source>
</evidence>
<dbReference type="PROSITE" id="PS50112">
    <property type="entry name" value="PAS"/>
    <property type="match status" value="1"/>
</dbReference>
<evidence type="ECO:0000256" key="1">
    <source>
        <dbReference type="ARBA" id="ARBA00000085"/>
    </source>
</evidence>
<accession>A0ABP5L4R4</accession>
<feature type="domain" description="Response regulatory" evidence="11">
    <location>
        <begin position="712"/>
        <end position="828"/>
    </location>
</feature>
<dbReference type="InterPro" id="IPR001789">
    <property type="entry name" value="Sig_transdc_resp-reg_receiver"/>
</dbReference>
<evidence type="ECO:0000259" key="11">
    <source>
        <dbReference type="PROSITE" id="PS50110"/>
    </source>
</evidence>
<dbReference type="InterPro" id="IPR003661">
    <property type="entry name" value="HisK_dim/P_dom"/>
</dbReference>
<feature type="transmembrane region" description="Helical" evidence="9">
    <location>
        <begin position="137"/>
        <end position="156"/>
    </location>
</feature>
<sequence length="842" mass="89022">MGSSVSLASQRRRFAFAVPLALALAATFALLLEPTFSLAVRQSVSGLGLLLAGVLAAVSCAVRAAQTRGRRQRSWRLLMAAGLVAVAGNIWVTVSGADPVASPSSIGNGSIALALMLSIAGLLSFPSVRRRGIDQLLMSLDGLVAGSAVLVIASVLVYSELLDSVTDDLASRSTALLFPVLDVVLATVAILLILRTSGPDRPALGLVTGGFLMYAVADLAFAVLAAQDRFHFGTTLDLGWIAGYLLIGLAAWYPSDQADGAAPHPEGGASDARGTIVVFGVLLTAGVVQVVFGPGGHLPGTQSALWLVLILAAGTRQMLLAADNATLRRGLERRVREQTADLSRLARQNEVLLTSVGDGIYGVDHDGRVTFINPSGASALGYDPAQLHGRRAHDAFHAPDDDGMPFPWSGCYITDAILSGMVASAEEDVYVRADGETFPVEITASPLVDDDEVRGAVVVFRDVTQRREVERMKNEFLSVVSHELRTPLTSIRGSLGLLAGGKLGELPPRADSLVGIALQSSERLTRLINDLLDIERIEAGTRPMEIATLDACELLHQAATSIEGLASPTRVRVEVGACSGRVLADEDRIMQTLTNLLGNAIKYSPAGSVVVLDATERADHVLFRVADRGRGIPQDKLETVFERFEQVDSSDAREKGGTGLGLAISRGIVERHGGRIWAESELGSGTTVLFTLPSAPALTAGGRQDAGPREGSVLLVEDDADLARVITALLVESGLDVLHAATAAEAVARARERRPRALVLDLELPDGDGAEVVAELRRDRDLREMPLVVYSAADVAPDRRAALELGPTAFLTKGRVSPEELRERLVGLIGATAGWQQGHTRD</sequence>
<feature type="transmembrane region" description="Helical" evidence="9">
    <location>
        <begin position="232"/>
        <end position="253"/>
    </location>
</feature>
<dbReference type="SUPFAM" id="SSF47384">
    <property type="entry name" value="Homodimeric domain of signal transducing histidine kinase"/>
    <property type="match status" value="1"/>
</dbReference>
<dbReference type="InterPro" id="IPR004358">
    <property type="entry name" value="Sig_transdc_His_kin-like_C"/>
</dbReference>
<gene>
    <name evidence="14" type="ORF">GCM10009844_07640</name>
</gene>
<dbReference type="CDD" id="cd16922">
    <property type="entry name" value="HATPase_EvgS-ArcB-TorS-like"/>
    <property type="match status" value="1"/>
</dbReference>
<dbReference type="Pfam" id="PF00512">
    <property type="entry name" value="HisKA"/>
    <property type="match status" value="1"/>
</dbReference>
<dbReference type="InterPro" id="IPR036097">
    <property type="entry name" value="HisK_dim/P_sf"/>
</dbReference>
<reference evidence="15" key="1">
    <citation type="journal article" date="2019" name="Int. J. Syst. Evol. Microbiol.">
        <title>The Global Catalogue of Microorganisms (GCM) 10K type strain sequencing project: providing services to taxonomists for standard genome sequencing and annotation.</title>
        <authorList>
            <consortium name="The Broad Institute Genomics Platform"/>
            <consortium name="The Broad Institute Genome Sequencing Center for Infectious Disease"/>
            <person name="Wu L."/>
            <person name="Ma J."/>
        </authorList>
    </citation>
    <scope>NUCLEOTIDE SEQUENCE [LARGE SCALE GENOMIC DNA]</scope>
    <source>
        <strain evidence="15">JCM 16022</strain>
    </source>
</reference>
<dbReference type="SUPFAM" id="SSF52172">
    <property type="entry name" value="CheY-like"/>
    <property type="match status" value="1"/>
</dbReference>
<evidence type="ECO:0000256" key="5">
    <source>
        <dbReference type="ARBA" id="ARBA00022679"/>
    </source>
</evidence>
<organism evidence="14 15">
    <name type="scientific">Nocardioides koreensis</name>
    <dbReference type="NCBI Taxonomy" id="433651"/>
    <lineage>
        <taxon>Bacteria</taxon>
        <taxon>Bacillati</taxon>
        <taxon>Actinomycetota</taxon>
        <taxon>Actinomycetes</taxon>
        <taxon>Propionibacteriales</taxon>
        <taxon>Nocardioidaceae</taxon>
        <taxon>Nocardioides</taxon>
    </lineage>
</organism>
<dbReference type="EC" id="2.7.13.3" evidence="3"/>
<dbReference type="InterPro" id="IPR036890">
    <property type="entry name" value="HATPase_C_sf"/>
</dbReference>
<feature type="transmembrane region" description="Helical" evidence="9">
    <location>
        <begin position="176"/>
        <end position="194"/>
    </location>
</feature>
<dbReference type="EMBL" id="BAAAQR010000001">
    <property type="protein sequence ID" value="GAA2139095.1"/>
    <property type="molecule type" value="Genomic_DNA"/>
</dbReference>
<dbReference type="InterPro" id="IPR011006">
    <property type="entry name" value="CheY-like_superfamily"/>
</dbReference>
<keyword evidence="9" id="KW-0812">Transmembrane</keyword>
<evidence type="ECO:0000256" key="3">
    <source>
        <dbReference type="ARBA" id="ARBA00012438"/>
    </source>
</evidence>
<comment type="caution">
    <text evidence="14">The sequence shown here is derived from an EMBL/GenBank/DDBJ whole genome shotgun (WGS) entry which is preliminary data.</text>
</comment>
<dbReference type="Gene3D" id="3.40.50.2300">
    <property type="match status" value="1"/>
</dbReference>
<dbReference type="Gene3D" id="3.30.565.10">
    <property type="entry name" value="Histidine kinase-like ATPase, C-terminal domain"/>
    <property type="match status" value="1"/>
</dbReference>
<evidence type="ECO:0000256" key="8">
    <source>
        <dbReference type="PROSITE-ProRule" id="PRU00169"/>
    </source>
</evidence>
<keyword evidence="15" id="KW-1185">Reference proteome</keyword>
<proteinExistence type="predicted"/>
<keyword evidence="6" id="KW-0418">Kinase</keyword>
<evidence type="ECO:0000256" key="2">
    <source>
        <dbReference type="ARBA" id="ARBA00004236"/>
    </source>
</evidence>
<dbReference type="PRINTS" id="PR00344">
    <property type="entry name" value="BCTRLSENSOR"/>
</dbReference>
<dbReference type="Pfam" id="PF02518">
    <property type="entry name" value="HATPase_c"/>
    <property type="match status" value="1"/>
</dbReference>
<dbReference type="PROSITE" id="PS50113">
    <property type="entry name" value="PAC"/>
    <property type="match status" value="1"/>
</dbReference>
<keyword evidence="7" id="KW-0902">Two-component regulatory system</keyword>
<dbReference type="CDD" id="cd00082">
    <property type="entry name" value="HisKA"/>
    <property type="match status" value="1"/>
</dbReference>
<dbReference type="Gene3D" id="1.10.287.130">
    <property type="match status" value="1"/>
</dbReference>
<dbReference type="SMART" id="SM00448">
    <property type="entry name" value="REC"/>
    <property type="match status" value="1"/>
</dbReference>
<evidence type="ECO:0000259" key="12">
    <source>
        <dbReference type="PROSITE" id="PS50112"/>
    </source>
</evidence>
<feature type="transmembrane region" description="Helical" evidence="9">
    <location>
        <begin position="106"/>
        <end position="125"/>
    </location>
</feature>
<evidence type="ECO:0000313" key="14">
    <source>
        <dbReference type="EMBL" id="GAA2139095.1"/>
    </source>
</evidence>
<evidence type="ECO:0000256" key="7">
    <source>
        <dbReference type="ARBA" id="ARBA00023012"/>
    </source>
</evidence>
<feature type="transmembrane region" description="Helical" evidence="9">
    <location>
        <begin position="77"/>
        <end position="94"/>
    </location>
</feature>
<evidence type="ECO:0000313" key="15">
    <source>
        <dbReference type="Proteomes" id="UP001501771"/>
    </source>
</evidence>
<dbReference type="Pfam" id="PF13426">
    <property type="entry name" value="PAS_9"/>
    <property type="match status" value="1"/>
</dbReference>
<dbReference type="InterPro" id="IPR005467">
    <property type="entry name" value="His_kinase_dom"/>
</dbReference>
<keyword evidence="4 8" id="KW-0597">Phosphoprotein</keyword>
<dbReference type="Pfam" id="PF00072">
    <property type="entry name" value="Response_reg"/>
    <property type="match status" value="1"/>
</dbReference>
<dbReference type="PROSITE" id="PS50110">
    <property type="entry name" value="RESPONSE_REGULATORY"/>
    <property type="match status" value="1"/>
</dbReference>
<evidence type="ECO:0000256" key="4">
    <source>
        <dbReference type="ARBA" id="ARBA00022553"/>
    </source>
</evidence>
<feature type="transmembrane region" description="Helical" evidence="9">
    <location>
        <begin position="274"/>
        <end position="292"/>
    </location>
</feature>
<dbReference type="CDD" id="cd00156">
    <property type="entry name" value="REC"/>
    <property type="match status" value="1"/>
</dbReference>
<feature type="domain" description="PAS" evidence="12">
    <location>
        <begin position="352"/>
        <end position="401"/>
    </location>
</feature>
<feature type="modified residue" description="4-aspartylphosphate" evidence="8">
    <location>
        <position position="761"/>
    </location>
</feature>
<evidence type="ECO:0000256" key="6">
    <source>
        <dbReference type="ARBA" id="ARBA00022777"/>
    </source>
</evidence>
<dbReference type="PANTHER" id="PTHR43047">
    <property type="entry name" value="TWO-COMPONENT HISTIDINE PROTEIN KINASE"/>
    <property type="match status" value="1"/>
</dbReference>
<dbReference type="InterPro" id="IPR003594">
    <property type="entry name" value="HATPase_dom"/>
</dbReference>
<dbReference type="RefSeq" id="WP_344147812.1">
    <property type="nucleotide sequence ID" value="NZ_BAAAQR010000001.1"/>
</dbReference>
<dbReference type="SMART" id="SM00387">
    <property type="entry name" value="HATPase_c"/>
    <property type="match status" value="1"/>
</dbReference>
<dbReference type="Gene3D" id="3.30.450.20">
    <property type="entry name" value="PAS domain"/>
    <property type="match status" value="1"/>
</dbReference>
<dbReference type="SUPFAM" id="SSF55874">
    <property type="entry name" value="ATPase domain of HSP90 chaperone/DNA topoisomerase II/histidine kinase"/>
    <property type="match status" value="1"/>
</dbReference>
<dbReference type="InterPro" id="IPR035965">
    <property type="entry name" value="PAS-like_dom_sf"/>
</dbReference>
<feature type="transmembrane region" description="Helical" evidence="9">
    <location>
        <begin position="47"/>
        <end position="65"/>
    </location>
</feature>
<dbReference type="InterPro" id="IPR000014">
    <property type="entry name" value="PAS"/>
</dbReference>
<dbReference type="SMART" id="SM00388">
    <property type="entry name" value="HisKA"/>
    <property type="match status" value="1"/>
</dbReference>
<feature type="domain" description="PAC" evidence="13">
    <location>
        <begin position="424"/>
        <end position="475"/>
    </location>
</feature>
<dbReference type="InterPro" id="IPR000700">
    <property type="entry name" value="PAS-assoc_C"/>
</dbReference>
<dbReference type="NCBIfam" id="TIGR00229">
    <property type="entry name" value="sensory_box"/>
    <property type="match status" value="1"/>
</dbReference>
<comment type="catalytic activity">
    <reaction evidence="1">
        <text>ATP + protein L-histidine = ADP + protein N-phospho-L-histidine.</text>
        <dbReference type="EC" id="2.7.13.3"/>
    </reaction>
</comment>
<dbReference type="PROSITE" id="PS50109">
    <property type="entry name" value="HIS_KIN"/>
    <property type="match status" value="1"/>
</dbReference>
<dbReference type="PANTHER" id="PTHR43047:SF72">
    <property type="entry name" value="OSMOSENSING HISTIDINE PROTEIN KINASE SLN1"/>
    <property type="match status" value="1"/>
</dbReference>
<name>A0ABP5L4R4_9ACTN</name>
<evidence type="ECO:0000259" key="13">
    <source>
        <dbReference type="PROSITE" id="PS50113"/>
    </source>
</evidence>
<feature type="domain" description="Histidine kinase" evidence="10">
    <location>
        <begin position="479"/>
        <end position="696"/>
    </location>
</feature>
<comment type="subcellular location">
    <subcellularLocation>
        <location evidence="2">Cell membrane</location>
    </subcellularLocation>
</comment>
<protein>
    <recommendedName>
        <fullName evidence="3">histidine kinase</fullName>
        <ecNumber evidence="3">2.7.13.3</ecNumber>
    </recommendedName>
</protein>
<dbReference type="SUPFAM" id="SSF55785">
    <property type="entry name" value="PYP-like sensor domain (PAS domain)"/>
    <property type="match status" value="1"/>
</dbReference>
<evidence type="ECO:0000256" key="9">
    <source>
        <dbReference type="SAM" id="Phobius"/>
    </source>
</evidence>
<feature type="transmembrane region" description="Helical" evidence="9">
    <location>
        <begin position="206"/>
        <end position="226"/>
    </location>
</feature>
<dbReference type="InterPro" id="IPR001610">
    <property type="entry name" value="PAC"/>
</dbReference>
<dbReference type="CDD" id="cd00130">
    <property type="entry name" value="PAS"/>
    <property type="match status" value="1"/>
</dbReference>